<dbReference type="AlphaFoldDB" id="A0AAN6Y0F0"/>
<gene>
    <name evidence="1" type="ORF">QBC37DRAFT_451286</name>
</gene>
<reference evidence="1" key="2">
    <citation type="submission" date="2023-05" db="EMBL/GenBank/DDBJ databases">
        <authorList>
            <consortium name="Lawrence Berkeley National Laboratory"/>
            <person name="Steindorff A."/>
            <person name="Hensen N."/>
            <person name="Bonometti L."/>
            <person name="Westerberg I."/>
            <person name="Brannstrom I.O."/>
            <person name="Guillou S."/>
            <person name="Cros-Aarteil S."/>
            <person name="Calhoun S."/>
            <person name="Haridas S."/>
            <person name="Kuo A."/>
            <person name="Mondo S."/>
            <person name="Pangilinan J."/>
            <person name="Riley R."/>
            <person name="Labutti K."/>
            <person name="Andreopoulos B."/>
            <person name="Lipzen A."/>
            <person name="Chen C."/>
            <person name="Yanf M."/>
            <person name="Daum C."/>
            <person name="Ng V."/>
            <person name="Clum A."/>
            <person name="Ohm R."/>
            <person name="Martin F."/>
            <person name="Silar P."/>
            <person name="Natvig D."/>
            <person name="Lalanne C."/>
            <person name="Gautier V."/>
            <person name="Ament-Velasquez S.L."/>
            <person name="Kruys A."/>
            <person name="Hutchinson M.I."/>
            <person name="Powell A.J."/>
            <person name="Barry K."/>
            <person name="Miller A.N."/>
            <person name="Grigoriev I.V."/>
            <person name="Debuchy R."/>
            <person name="Gladieux P."/>
            <person name="Thoren M.H."/>
            <person name="Johannesson H."/>
        </authorList>
    </citation>
    <scope>NUCLEOTIDE SEQUENCE</scope>
    <source>
        <strain evidence="1">PSN293</strain>
    </source>
</reference>
<organism evidence="1 2">
    <name type="scientific">Rhypophila decipiens</name>
    <dbReference type="NCBI Taxonomy" id="261697"/>
    <lineage>
        <taxon>Eukaryota</taxon>
        <taxon>Fungi</taxon>
        <taxon>Dikarya</taxon>
        <taxon>Ascomycota</taxon>
        <taxon>Pezizomycotina</taxon>
        <taxon>Sordariomycetes</taxon>
        <taxon>Sordariomycetidae</taxon>
        <taxon>Sordariales</taxon>
        <taxon>Naviculisporaceae</taxon>
        <taxon>Rhypophila</taxon>
    </lineage>
</organism>
<sequence>MCSLDSDVFSGVRYYCLSSHRLGAQPAASCLFTYPKALWHVASPSLLIIPARSLIRTWAVIGVAADCSHPGGGPEGLCCRLGPRLEGVIARCGPLAPYYPRKEFKENMAVIDHFVNQYIDLAKILKPAELESKTMGASG</sequence>
<evidence type="ECO:0000313" key="2">
    <source>
        <dbReference type="Proteomes" id="UP001301769"/>
    </source>
</evidence>
<proteinExistence type="predicted"/>
<reference evidence="1" key="1">
    <citation type="journal article" date="2023" name="Mol. Phylogenet. Evol.">
        <title>Genome-scale phylogeny and comparative genomics of the fungal order Sordariales.</title>
        <authorList>
            <person name="Hensen N."/>
            <person name="Bonometti L."/>
            <person name="Westerberg I."/>
            <person name="Brannstrom I.O."/>
            <person name="Guillou S."/>
            <person name="Cros-Aarteil S."/>
            <person name="Calhoun S."/>
            <person name="Haridas S."/>
            <person name="Kuo A."/>
            <person name="Mondo S."/>
            <person name="Pangilinan J."/>
            <person name="Riley R."/>
            <person name="LaButti K."/>
            <person name="Andreopoulos B."/>
            <person name="Lipzen A."/>
            <person name="Chen C."/>
            <person name="Yan M."/>
            <person name="Daum C."/>
            <person name="Ng V."/>
            <person name="Clum A."/>
            <person name="Steindorff A."/>
            <person name="Ohm R.A."/>
            <person name="Martin F."/>
            <person name="Silar P."/>
            <person name="Natvig D.O."/>
            <person name="Lalanne C."/>
            <person name="Gautier V."/>
            <person name="Ament-Velasquez S.L."/>
            <person name="Kruys A."/>
            <person name="Hutchinson M.I."/>
            <person name="Powell A.J."/>
            <person name="Barry K."/>
            <person name="Miller A.N."/>
            <person name="Grigoriev I.V."/>
            <person name="Debuchy R."/>
            <person name="Gladieux P."/>
            <person name="Hiltunen Thoren M."/>
            <person name="Johannesson H."/>
        </authorList>
    </citation>
    <scope>NUCLEOTIDE SEQUENCE</scope>
    <source>
        <strain evidence="1">PSN293</strain>
    </source>
</reference>
<keyword evidence="2" id="KW-1185">Reference proteome</keyword>
<comment type="caution">
    <text evidence="1">The sequence shown here is derived from an EMBL/GenBank/DDBJ whole genome shotgun (WGS) entry which is preliminary data.</text>
</comment>
<protein>
    <submittedName>
        <fullName evidence="1">Uncharacterized protein</fullName>
    </submittedName>
</protein>
<accession>A0AAN6Y0F0</accession>
<name>A0AAN6Y0F0_9PEZI</name>
<evidence type="ECO:0000313" key="1">
    <source>
        <dbReference type="EMBL" id="KAK4209071.1"/>
    </source>
</evidence>
<dbReference type="Proteomes" id="UP001301769">
    <property type="component" value="Unassembled WGS sequence"/>
</dbReference>
<dbReference type="EMBL" id="MU858217">
    <property type="protein sequence ID" value="KAK4209071.1"/>
    <property type="molecule type" value="Genomic_DNA"/>
</dbReference>